<dbReference type="GO" id="GO:0009986">
    <property type="term" value="C:cell surface"/>
    <property type="evidence" value="ECO:0007669"/>
    <property type="project" value="TreeGrafter"/>
</dbReference>
<evidence type="ECO:0000256" key="3">
    <source>
        <dbReference type="PROSITE-ProRule" id="PRU00076"/>
    </source>
</evidence>
<feature type="disulfide bond" evidence="3">
    <location>
        <begin position="1224"/>
        <end position="1233"/>
    </location>
</feature>
<dbReference type="EnsemblMetazoa" id="XM_038192853.1">
    <property type="protein sequence ID" value="XP_038048781.1"/>
    <property type="gene ID" value="LOC119722636"/>
</dbReference>
<dbReference type="InterPro" id="IPR058727">
    <property type="entry name" value="Helical_Vwde"/>
</dbReference>
<keyword evidence="2 3" id="KW-1015">Disulfide bond</keyword>
<feature type="disulfide bond" evidence="3">
    <location>
        <begin position="1475"/>
        <end position="1485"/>
    </location>
</feature>
<evidence type="ECO:0000256" key="2">
    <source>
        <dbReference type="ARBA" id="ARBA00023157"/>
    </source>
</evidence>
<feature type="disulfide bond" evidence="3">
    <location>
        <begin position="1187"/>
        <end position="1196"/>
    </location>
</feature>
<evidence type="ECO:0000259" key="6">
    <source>
        <dbReference type="PROSITE" id="PS51233"/>
    </source>
</evidence>
<dbReference type="PROSITE" id="PS50026">
    <property type="entry name" value="EGF_3"/>
    <property type="match status" value="7"/>
</dbReference>
<organism evidence="7 8">
    <name type="scientific">Patiria miniata</name>
    <name type="common">Bat star</name>
    <name type="synonym">Asterina miniata</name>
    <dbReference type="NCBI Taxonomy" id="46514"/>
    <lineage>
        <taxon>Eukaryota</taxon>
        <taxon>Metazoa</taxon>
        <taxon>Echinodermata</taxon>
        <taxon>Eleutherozoa</taxon>
        <taxon>Asterozoa</taxon>
        <taxon>Asteroidea</taxon>
        <taxon>Valvatacea</taxon>
        <taxon>Valvatida</taxon>
        <taxon>Asterinidae</taxon>
        <taxon>Patiria</taxon>
    </lineage>
</organism>
<dbReference type="PANTHER" id="PTHR14949:SF51">
    <property type="entry name" value="VON WILLEBRAND FACTOR D AND EGF DOMAIN-CONTAINING PROTEIN"/>
    <property type="match status" value="1"/>
</dbReference>
<keyword evidence="1 4" id="KW-0732">Signal</keyword>
<dbReference type="GO" id="GO:0005576">
    <property type="term" value="C:extracellular region"/>
    <property type="evidence" value="ECO:0007669"/>
    <property type="project" value="TreeGrafter"/>
</dbReference>
<feature type="domain" description="VWFD" evidence="6">
    <location>
        <begin position="417"/>
        <end position="605"/>
    </location>
</feature>
<dbReference type="Pfam" id="PF25776">
    <property type="entry name" value="Ig_VWDE"/>
    <property type="match status" value="1"/>
</dbReference>
<dbReference type="OMA" id="DGMAHND"/>
<dbReference type="PROSITE" id="PS00022">
    <property type="entry name" value="EGF_1"/>
    <property type="match status" value="6"/>
</dbReference>
<dbReference type="GO" id="GO:0005509">
    <property type="term" value="F:calcium ion binding"/>
    <property type="evidence" value="ECO:0007669"/>
    <property type="project" value="InterPro"/>
</dbReference>
<dbReference type="PROSITE" id="PS51233">
    <property type="entry name" value="VWFD"/>
    <property type="match status" value="1"/>
</dbReference>
<dbReference type="Gene3D" id="2.10.25.10">
    <property type="entry name" value="Laminin"/>
    <property type="match status" value="9"/>
</dbReference>
<dbReference type="InterPro" id="IPR050969">
    <property type="entry name" value="Dev_Signal_Modulators"/>
</dbReference>
<dbReference type="Pfam" id="PF25024">
    <property type="entry name" value="EGF_TEN"/>
    <property type="match status" value="1"/>
</dbReference>
<dbReference type="Pfam" id="PF07974">
    <property type="entry name" value="EGF_2"/>
    <property type="match status" value="1"/>
</dbReference>
<feature type="disulfide bond" evidence="3">
    <location>
        <begin position="1411"/>
        <end position="1421"/>
    </location>
</feature>
<feature type="domain" description="EGF-like" evidence="5">
    <location>
        <begin position="1535"/>
        <end position="1567"/>
    </location>
</feature>
<name>A0A913ZCL3_PATMI</name>
<dbReference type="InterPro" id="IPR001881">
    <property type="entry name" value="EGF-like_Ca-bd_dom"/>
</dbReference>
<dbReference type="Pfam" id="PF26129">
    <property type="entry name" value="Vwde"/>
    <property type="match status" value="1"/>
</dbReference>
<evidence type="ECO:0000313" key="8">
    <source>
        <dbReference type="Proteomes" id="UP000887568"/>
    </source>
</evidence>
<dbReference type="SMART" id="SM00181">
    <property type="entry name" value="EGF"/>
    <property type="match status" value="13"/>
</dbReference>
<feature type="domain" description="EGF-like" evidence="5">
    <location>
        <begin position="1407"/>
        <end position="1439"/>
    </location>
</feature>
<reference evidence="7" key="1">
    <citation type="submission" date="2022-11" db="UniProtKB">
        <authorList>
            <consortium name="EnsemblMetazoa"/>
        </authorList>
    </citation>
    <scope>IDENTIFICATION</scope>
</reference>
<dbReference type="PROSITE" id="PS01186">
    <property type="entry name" value="EGF_2"/>
    <property type="match status" value="4"/>
</dbReference>
<feature type="disulfide bond" evidence="3">
    <location>
        <begin position="1539"/>
        <end position="1549"/>
    </location>
</feature>
<dbReference type="Gene3D" id="2.60.120.260">
    <property type="entry name" value="Galactose-binding domain-like"/>
    <property type="match status" value="1"/>
</dbReference>
<keyword evidence="3" id="KW-0245">EGF-like domain</keyword>
<proteinExistence type="predicted"/>
<dbReference type="InterPro" id="IPR000742">
    <property type="entry name" value="EGF"/>
</dbReference>
<protein>
    <recommendedName>
        <fullName evidence="9">von Willebrand factor D and EGF domain-containing protein-like</fullName>
    </recommendedName>
</protein>
<feature type="signal peptide" evidence="4">
    <location>
        <begin position="1"/>
        <end position="23"/>
    </location>
</feature>
<feature type="disulfide bond" evidence="3">
    <location>
        <begin position="1493"/>
        <end position="1502"/>
    </location>
</feature>
<evidence type="ECO:0000259" key="5">
    <source>
        <dbReference type="PROSITE" id="PS50026"/>
    </source>
</evidence>
<dbReference type="GO" id="GO:0005102">
    <property type="term" value="F:signaling receptor binding"/>
    <property type="evidence" value="ECO:0007669"/>
    <property type="project" value="TreeGrafter"/>
</dbReference>
<dbReference type="SMART" id="SM00179">
    <property type="entry name" value="EGF_CA"/>
    <property type="match status" value="2"/>
</dbReference>
<dbReference type="InterPro" id="IPR001846">
    <property type="entry name" value="VWF_type-D"/>
</dbReference>
<feature type="domain" description="EGF-like" evidence="5">
    <location>
        <begin position="1471"/>
        <end position="1503"/>
    </location>
</feature>
<feature type="disulfide bond" evidence="3">
    <location>
        <begin position="1347"/>
        <end position="1357"/>
    </location>
</feature>
<feature type="disulfide bond" evidence="3">
    <location>
        <begin position="1365"/>
        <end position="1374"/>
    </location>
</feature>
<dbReference type="Proteomes" id="UP000887568">
    <property type="component" value="Unplaced"/>
</dbReference>
<keyword evidence="8" id="KW-1185">Reference proteome</keyword>
<accession>A0A913ZCL3</accession>
<comment type="caution">
    <text evidence="3">Lacks conserved residue(s) required for the propagation of feature annotation.</text>
</comment>
<feature type="disulfide bond" evidence="3">
    <location>
        <begin position="1203"/>
        <end position="1213"/>
    </location>
</feature>
<dbReference type="OrthoDB" id="382013at2759"/>
<evidence type="ECO:0000313" key="7">
    <source>
        <dbReference type="EnsemblMetazoa" id="XP_038048781.1"/>
    </source>
</evidence>
<feature type="disulfide bond" evidence="3">
    <location>
        <begin position="1557"/>
        <end position="1566"/>
    </location>
</feature>
<dbReference type="GeneID" id="119722636"/>
<evidence type="ECO:0008006" key="9">
    <source>
        <dbReference type="Google" id="ProtNLM"/>
    </source>
</evidence>
<feature type="disulfide bond" evidence="3">
    <location>
        <begin position="1429"/>
        <end position="1438"/>
    </location>
</feature>
<evidence type="ECO:0000256" key="4">
    <source>
        <dbReference type="SAM" id="SignalP"/>
    </source>
</evidence>
<evidence type="ECO:0000256" key="1">
    <source>
        <dbReference type="ARBA" id="ARBA00022729"/>
    </source>
</evidence>
<dbReference type="InterPro" id="IPR013111">
    <property type="entry name" value="EGF_extracell"/>
</dbReference>
<sequence length="1576" mass="173033">MTSVAGRAVLLASLLGCLRGCTGELATELPYQCTPSGHRVLGNPYRSVSYSAAAMSGKLCDRTLDRGWYRFQIFGKYAEMPTECVQVSQCGTDAPMWLDMGGRNYPSPGESAKHVACAAWSLGTQLSLQDCCLYSFPITVTNCVDFFVYNLLPARGCNMAYCATEGRKRCAPGQISPDGFAPCRESFPAILGLPTITPIILEDVLLKCTYQGLNSGQTSLKGYTVSWYKADSMDSFQRVMSEDTFANFAFINPRNYFHMGDKIICSVQAFFNETRELKSPAVESEPFEASIKVSPTSLEILEDGQPHFLIFESTMPIMCANKDAPCSIRVALTIINNEFQFGSDVVLSECFIDFRSRVCLEPRCRRASVLVTAVTDFTHDGTRTSLIVTGAITSTDIFWDGFDPADVQVTVQDVRTAQCYAFTEPHFITFDRKKYDFYKTGTYVLVKSRIREFEVHNRIWNCGGLIDQVSCSCGFVAREDNDVISVDMCNGNVFETTAEVKIRSPLPLSDGVKVKEARNGTKITIEFPSGGFVRADIANWGMSITVQAPSVDFNQTLGLCGMFDGNPDNDFHDAQGEPMNIIMKNKQANEFVEQWRLRDGGMFNSGLTTVPFRLQFPSCSCSLSMLGVPNSLFPSEDLDCIDGISCMARCTGNEGVSRMEIVKSLDMTSMYNNVVTFPWEQRVKRADYEEFPETATTDMHQDAKKEHKMTKRFTDFLDLGNGPQFGDYGPESPFFFTDDGNFGSPLVDTYFFYPDHAPTDLQPVMTEWPTATGITEQQALDICERTIRNSSLGLACGMDALKTDMFIQDAIEVCLGDIQMTDNIFWSDHAIPLLENQCEAAVVRDRTLWKVNVLELQMDMVPPENIVRALNCPKNCSGNGVCSKLGCVCTAGYSSHDCSQSDADVPELLRLENNGVCDWRSQSCRRVRVTAREFQEGRAMECHLTRLESSSAETAIFQSQASYINKRSALCHLPSLSEGATADKSLTRWKIKMSYVGSQMSSGLVFTVYDSHCQQCDWTSSCVLKEDACLIDSMCYQQGQVNPEDQCLQCIPEQSVDKWSPNTENLPPVPEDSPLLTFFVDDTVKYQILATDPEGSAIMYTVAAQDNTSDVIISPDGTLTWPAARQGDHSFAVILTDECGASALSILQVRVVLCGCRNGGQCVLPTASNSDTDATNQAELPRYICSCPPEYSGTLCEVSTHGCMSNPCIHGHCVEENAVFSCQCDEGYMGSTCLTPMDPCAAEPCYHGVVCLPGYNQSYTCGQCPSGYTGDGVHCEAIPETHCQWGCPRRMICDPSRGCVCKEGYAGYRCHQAVCNPSCRNNGYCVRPNECVCLMGYSGPTCETAQCEPECQNGGRCVLPNVCTCKYGYFGPRCQILTCTVNCANGGYCITPNTCKCPQGYTGPTCEIAVCKPACRNGATCVRPDNCVCLRGFQGSQCQTAICNPSCRNGGTCVRPNMCACPTGYTGANCAIANCEPRCLNGGRCFKPNKCSCPSGYRGRKCHKAICVSGCRNGGECIKPNVCMCKTGYRGSNCQTPICRRPCMYGGRCIGADLCQCRPGHTGTYCQETTSHSRYG</sequence>
<feature type="chain" id="PRO_5037571921" description="von Willebrand factor D and EGF domain-containing protein-like" evidence="4">
    <location>
        <begin position="24"/>
        <end position="1576"/>
    </location>
</feature>
<feature type="domain" description="EGF-like" evidence="5">
    <location>
        <begin position="1158"/>
        <end position="1197"/>
    </location>
</feature>
<dbReference type="Pfam" id="PF00094">
    <property type="entry name" value="VWD"/>
    <property type="match status" value="1"/>
</dbReference>
<feature type="domain" description="EGF-like" evidence="5">
    <location>
        <begin position="1236"/>
        <end position="1276"/>
    </location>
</feature>
<dbReference type="InterPro" id="IPR057885">
    <property type="entry name" value="Ig_VWDE"/>
</dbReference>
<feature type="domain" description="EGF-like" evidence="5">
    <location>
        <begin position="1199"/>
        <end position="1234"/>
    </location>
</feature>
<dbReference type="RefSeq" id="XP_038048781.1">
    <property type="nucleotide sequence ID" value="XM_038192853.1"/>
</dbReference>
<dbReference type="PANTHER" id="PTHR14949">
    <property type="entry name" value="EGF-LIKE-DOMAIN, MULTIPLE 7, 8"/>
    <property type="match status" value="1"/>
</dbReference>
<dbReference type="SUPFAM" id="SSF57196">
    <property type="entry name" value="EGF/Laminin"/>
    <property type="match status" value="3"/>
</dbReference>
<dbReference type="SMART" id="SM00216">
    <property type="entry name" value="VWD"/>
    <property type="match status" value="1"/>
</dbReference>
<feature type="domain" description="EGF-like" evidence="5">
    <location>
        <begin position="1343"/>
        <end position="1375"/>
    </location>
</feature>